<feature type="signal peptide" evidence="2">
    <location>
        <begin position="1"/>
        <end position="27"/>
    </location>
</feature>
<evidence type="ECO:0000256" key="2">
    <source>
        <dbReference type="SAM" id="SignalP"/>
    </source>
</evidence>
<evidence type="ECO:0000313" key="3">
    <source>
        <dbReference type="EMBL" id="MBB3168820.1"/>
    </source>
</evidence>
<evidence type="ECO:0000313" key="4">
    <source>
        <dbReference type="Proteomes" id="UP000559987"/>
    </source>
</evidence>
<dbReference type="InterPro" id="IPR019734">
    <property type="entry name" value="TPR_rpt"/>
</dbReference>
<accession>A0A839UQP1</accession>
<keyword evidence="4" id="KW-1185">Reference proteome</keyword>
<dbReference type="Gene3D" id="3.30.1150.10">
    <property type="match status" value="1"/>
</dbReference>
<dbReference type="InterPro" id="IPR011990">
    <property type="entry name" value="TPR-like_helical_dom_sf"/>
</dbReference>
<dbReference type="EMBL" id="JACHXZ010000003">
    <property type="protein sequence ID" value="MBB3168820.1"/>
    <property type="molecule type" value="Genomic_DNA"/>
</dbReference>
<dbReference type="PROSITE" id="PS50005">
    <property type="entry name" value="TPR"/>
    <property type="match status" value="1"/>
</dbReference>
<sequence length="431" mass="49077">MSGVTVKKYFQCFYVCLFSLWAACALASSQTPASDFLIAPDDTGEDNLTPIQRNGNVQLTGREYLEAIEDIESEYGAYDPQLSQHLAALGKQYQAQGEHNDAIELFKRAMHVQRINYGLYDMGQAPILEDLIESQVALGQWEDANDRYQYLYWLNRRNYGTDDPRMLPIINKLSNWHLNAYALNVSNGLFYHLINAHNLYQIAADIVRNAYGRTDLRMIEPLRGLTASSYFLATYQAANQNKMSVSNGSMPASEEDRAQLQQYIINSYNSGRSAINQMVDVYSNNPDAPPTSEVRAQVALGDWHLLFGKWHSAMEIYQDSYQKLQDQQADPTTIAELFGKPMPLPDLPLIDIKFSSDINTEHFVLARFDVTAYGRARKIEIVDAHPSDDNRIRSRVRKTLKQAKFRPRFDDGKAVDTKAVTHRYLFSDNKP</sequence>
<dbReference type="AlphaFoldDB" id="A0A839UQP1"/>
<proteinExistence type="predicted"/>
<feature type="repeat" description="TPR" evidence="1">
    <location>
        <begin position="83"/>
        <end position="116"/>
    </location>
</feature>
<protein>
    <submittedName>
        <fullName evidence="3">Tetratricopeptide (TPR) repeat protein</fullName>
    </submittedName>
</protein>
<organism evidence="3 4">
    <name type="scientific">Simiduia aestuariiviva</name>
    <dbReference type="NCBI Taxonomy" id="1510459"/>
    <lineage>
        <taxon>Bacteria</taxon>
        <taxon>Pseudomonadati</taxon>
        <taxon>Pseudomonadota</taxon>
        <taxon>Gammaproteobacteria</taxon>
        <taxon>Cellvibrionales</taxon>
        <taxon>Cellvibrionaceae</taxon>
        <taxon>Simiduia</taxon>
    </lineage>
</organism>
<dbReference type="RefSeq" id="WP_183910335.1">
    <property type="nucleotide sequence ID" value="NZ_JACHXZ010000003.1"/>
</dbReference>
<keyword evidence="2" id="KW-0732">Signal</keyword>
<keyword evidence="1" id="KW-0802">TPR repeat</keyword>
<dbReference type="Gene3D" id="1.25.40.10">
    <property type="entry name" value="Tetratricopeptide repeat domain"/>
    <property type="match status" value="1"/>
</dbReference>
<feature type="chain" id="PRO_5032319166" evidence="2">
    <location>
        <begin position="28"/>
        <end position="431"/>
    </location>
</feature>
<dbReference type="SUPFAM" id="SSF48452">
    <property type="entry name" value="TPR-like"/>
    <property type="match status" value="1"/>
</dbReference>
<evidence type="ECO:0000256" key="1">
    <source>
        <dbReference type="PROSITE-ProRule" id="PRU00339"/>
    </source>
</evidence>
<dbReference type="Proteomes" id="UP000559987">
    <property type="component" value="Unassembled WGS sequence"/>
</dbReference>
<name>A0A839UQP1_9GAMM</name>
<gene>
    <name evidence="3" type="ORF">FHS30_002028</name>
</gene>
<reference evidence="3 4" key="1">
    <citation type="submission" date="2020-08" db="EMBL/GenBank/DDBJ databases">
        <title>Genomic Encyclopedia of Type Strains, Phase III (KMG-III): the genomes of soil and plant-associated and newly described type strains.</title>
        <authorList>
            <person name="Whitman W."/>
        </authorList>
    </citation>
    <scope>NUCLEOTIDE SEQUENCE [LARGE SCALE GENOMIC DNA]</scope>
    <source>
        <strain evidence="3 4">CECT 8571</strain>
    </source>
</reference>
<comment type="caution">
    <text evidence="3">The sequence shown here is derived from an EMBL/GenBank/DDBJ whole genome shotgun (WGS) entry which is preliminary data.</text>
</comment>
<dbReference type="SUPFAM" id="SSF74653">
    <property type="entry name" value="TolA/TonB C-terminal domain"/>
    <property type="match status" value="1"/>
</dbReference>
<dbReference type="PROSITE" id="PS51257">
    <property type="entry name" value="PROKAR_LIPOPROTEIN"/>
    <property type="match status" value="1"/>
</dbReference>